<proteinExistence type="predicted"/>
<gene>
    <name evidence="1" type="ORF">LR48_Vigan11g042200</name>
</gene>
<evidence type="ECO:0000313" key="1">
    <source>
        <dbReference type="EMBL" id="KOM57389.1"/>
    </source>
</evidence>
<dbReference type="AlphaFoldDB" id="A0A0L9VRK3"/>
<organism evidence="1 2">
    <name type="scientific">Phaseolus angularis</name>
    <name type="common">Azuki bean</name>
    <name type="synonym">Vigna angularis</name>
    <dbReference type="NCBI Taxonomy" id="3914"/>
    <lineage>
        <taxon>Eukaryota</taxon>
        <taxon>Viridiplantae</taxon>
        <taxon>Streptophyta</taxon>
        <taxon>Embryophyta</taxon>
        <taxon>Tracheophyta</taxon>
        <taxon>Spermatophyta</taxon>
        <taxon>Magnoliopsida</taxon>
        <taxon>eudicotyledons</taxon>
        <taxon>Gunneridae</taxon>
        <taxon>Pentapetalae</taxon>
        <taxon>rosids</taxon>
        <taxon>fabids</taxon>
        <taxon>Fabales</taxon>
        <taxon>Fabaceae</taxon>
        <taxon>Papilionoideae</taxon>
        <taxon>50 kb inversion clade</taxon>
        <taxon>NPAAA clade</taxon>
        <taxon>indigoferoid/millettioid clade</taxon>
        <taxon>Phaseoleae</taxon>
        <taxon>Vigna</taxon>
    </lineage>
</organism>
<dbReference type="EMBL" id="CM003381">
    <property type="protein sequence ID" value="KOM57389.1"/>
    <property type="molecule type" value="Genomic_DNA"/>
</dbReference>
<name>A0A0L9VRK3_PHAAN</name>
<protein>
    <submittedName>
        <fullName evidence="1">Uncharacterized protein</fullName>
    </submittedName>
</protein>
<dbReference type="Proteomes" id="UP000053144">
    <property type="component" value="Chromosome 11"/>
</dbReference>
<accession>A0A0L9VRK3</accession>
<evidence type="ECO:0000313" key="2">
    <source>
        <dbReference type="Proteomes" id="UP000053144"/>
    </source>
</evidence>
<sequence length="124" mass="14263">MIEYDVDERRKEVTLVLHEDGEGLVLHEGGEGIIDSERQGPMFHEGGDGRWWCNSRVGSEERSITYELEDLGDIEVEVREYQPTILVEEEGIVGDWSTSDDDDNDEVNSMERLVNINIDCDFRE</sequence>
<dbReference type="Gramene" id="KOM57389">
    <property type="protein sequence ID" value="KOM57389"/>
    <property type="gene ID" value="LR48_Vigan11g042200"/>
</dbReference>
<reference evidence="2" key="1">
    <citation type="journal article" date="2015" name="Proc. Natl. Acad. Sci. U.S.A.">
        <title>Genome sequencing of adzuki bean (Vigna angularis) provides insight into high starch and low fat accumulation and domestication.</title>
        <authorList>
            <person name="Yang K."/>
            <person name="Tian Z."/>
            <person name="Chen C."/>
            <person name="Luo L."/>
            <person name="Zhao B."/>
            <person name="Wang Z."/>
            <person name="Yu L."/>
            <person name="Li Y."/>
            <person name="Sun Y."/>
            <person name="Li W."/>
            <person name="Chen Y."/>
            <person name="Li Y."/>
            <person name="Zhang Y."/>
            <person name="Ai D."/>
            <person name="Zhao J."/>
            <person name="Shang C."/>
            <person name="Ma Y."/>
            <person name="Wu B."/>
            <person name="Wang M."/>
            <person name="Gao L."/>
            <person name="Sun D."/>
            <person name="Zhang P."/>
            <person name="Guo F."/>
            <person name="Wang W."/>
            <person name="Li Y."/>
            <person name="Wang J."/>
            <person name="Varshney R.K."/>
            <person name="Wang J."/>
            <person name="Ling H.Q."/>
            <person name="Wan P."/>
        </authorList>
    </citation>
    <scope>NUCLEOTIDE SEQUENCE</scope>
    <source>
        <strain evidence="2">cv. Jingnong 6</strain>
    </source>
</reference>